<organism evidence="2 3">
    <name type="scientific">Halteria grandinella</name>
    <dbReference type="NCBI Taxonomy" id="5974"/>
    <lineage>
        <taxon>Eukaryota</taxon>
        <taxon>Sar</taxon>
        <taxon>Alveolata</taxon>
        <taxon>Ciliophora</taxon>
        <taxon>Intramacronucleata</taxon>
        <taxon>Spirotrichea</taxon>
        <taxon>Stichotrichia</taxon>
        <taxon>Sporadotrichida</taxon>
        <taxon>Halteriidae</taxon>
        <taxon>Halteria</taxon>
    </lineage>
</organism>
<evidence type="ECO:0000313" key="2">
    <source>
        <dbReference type="EMBL" id="TNV73037.1"/>
    </source>
</evidence>
<keyword evidence="1" id="KW-1133">Transmembrane helix</keyword>
<feature type="transmembrane region" description="Helical" evidence="1">
    <location>
        <begin position="90"/>
        <end position="114"/>
    </location>
</feature>
<protein>
    <submittedName>
        <fullName evidence="2">Uncharacterized protein</fullName>
    </submittedName>
</protein>
<dbReference type="EMBL" id="RRYP01020091">
    <property type="protein sequence ID" value="TNV73037.1"/>
    <property type="molecule type" value="Genomic_DNA"/>
</dbReference>
<dbReference type="OrthoDB" id="327433at2759"/>
<proteinExistence type="predicted"/>
<evidence type="ECO:0000313" key="3">
    <source>
        <dbReference type="Proteomes" id="UP000785679"/>
    </source>
</evidence>
<evidence type="ECO:0000256" key="1">
    <source>
        <dbReference type="SAM" id="Phobius"/>
    </source>
</evidence>
<feature type="transmembrane region" description="Helical" evidence="1">
    <location>
        <begin position="54"/>
        <end position="70"/>
    </location>
</feature>
<feature type="transmembrane region" description="Helical" evidence="1">
    <location>
        <begin position="24"/>
        <end position="42"/>
    </location>
</feature>
<name>A0A8J8SW34_HALGN</name>
<dbReference type="AlphaFoldDB" id="A0A8J8SW34"/>
<keyword evidence="1" id="KW-0472">Membrane</keyword>
<accession>A0A8J8SW34</accession>
<comment type="caution">
    <text evidence="2">The sequence shown here is derived from an EMBL/GenBank/DDBJ whole genome shotgun (WGS) entry which is preliminary data.</text>
</comment>
<keyword evidence="1" id="KW-0812">Transmembrane</keyword>
<dbReference type="Proteomes" id="UP000785679">
    <property type="component" value="Unassembled WGS sequence"/>
</dbReference>
<gene>
    <name evidence="2" type="ORF">FGO68_gene16103</name>
</gene>
<sequence>MPITLAKWSILSITLVILKDHPSFQLMIIWFILLISQILIIIGKPQNSRLENNITLFNELMTSIFHYGLYSLTDSMGRNESKEVCGLAMLVLVIFTIFINIFKVVIQAALMINFRNIYKKFTRKDTAIQLKPILPSDLSVINNISIVEDMHQTQIKMMMHQTSHQKTVSLAPENANSHTVLFSRQMQY</sequence>
<reference evidence="2" key="1">
    <citation type="submission" date="2019-06" db="EMBL/GenBank/DDBJ databases">
        <authorList>
            <person name="Zheng W."/>
        </authorList>
    </citation>
    <scope>NUCLEOTIDE SEQUENCE</scope>
    <source>
        <strain evidence="2">QDHG01</strain>
    </source>
</reference>
<keyword evidence="3" id="KW-1185">Reference proteome</keyword>